<dbReference type="InterPro" id="IPR051906">
    <property type="entry name" value="TolC-like"/>
</dbReference>
<evidence type="ECO:0000256" key="7">
    <source>
        <dbReference type="ARBA" id="ARBA00023237"/>
    </source>
</evidence>
<dbReference type="SUPFAM" id="SSF56954">
    <property type="entry name" value="Outer membrane efflux proteins (OEP)"/>
    <property type="match status" value="1"/>
</dbReference>
<keyword evidence="8" id="KW-0732">Signal</keyword>
<evidence type="ECO:0000256" key="3">
    <source>
        <dbReference type="ARBA" id="ARBA00022448"/>
    </source>
</evidence>
<keyword evidence="4" id="KW-1134">Transmembrane beta strand</keyword>
<dbReference type="Gene3D" id="1.20.1600.10">
    <property type="entry name" value="Outer membrane efflux proteins (OEP)"/>
    <property type="match status" value="1"/>
</dbReference>
<feature type="chain" id="PRO_5021032238" evidence="8">
    <location>
        <begin position="24"/>
        <end position="416"/>
    </location>
</feature>
<comment type="similarity">
    <text evidence="2">Belongs to the outer membrane factor (OMF) (TC 1.B.17) family.</text>
</comment>
<dbReference type="Proteomes" id="UP000295066">
    <property type="component" value="Unassembled WGS sequence"/>
</dbReference>
<keyword evidence="5" id="KW-0812">Transmembrane</keyword>
<evidence type="ECO:0000256" key="5">
    <source>
        <dbReference type="ARBA" id="ARBA00022692"/>
    </source>
</evidence>
<dbReference type="GO" id="GO:1990281">
    <property type="term" value="C:efflux pump complex"/>
    <property type="evidence" value="ECO:0007669"/>
    <property type="project" value="TreeGrafter"/>
</dbReference>
<dbReference type="GO" id="GO:0015288">
    <property type="term" value="F:porin activity"/>
    <property type="evidence" value="ECO:0007669"/>
    <property type="project" value="TreeGrafter"/>
</dbReference>
<organism evidence="9 10">
    <name type="scientific">Aminivibrio pyruvatiphilus</name>
    <dbReference type="NCBI Taxonomy" id="1005740"/>
    <lineage>
        <taxon>Bacteria</taxon>
        <taxon>Thermotogati</taxon>
        <taxon>Synergistota</taxon>
        <taxon>Synergistia</taxon>
        <taxon>Synergistales</taxon>
        <taxon>Aminobacteriaceae</taxon>
        <taxon>Aminivibrio</taxon>
    </lineage>
</organism>
<name>A0A4R8M7D8_9BACT</name>
<dbReference type="EMBL" id="SORI01000009">
    <property type="protein sequence ID" value="TDY60182.1"/>
    <property type="molecule type" value="Genomic_DNA"/>
</dbReference>
<evidence type="ECO:0000256" key="1">
    <source>
        <dbReference type="ARBA" id="ARBA00004442"/>
    </source>
</evidence>
<comment type="caution">
    <text evidence="9">The sequence shown here is derived from an EMBL/GenBank/DDBJ whole genome shotgun (WGS) entry which is preliminary data.</text>
</comment>
<dbReference type="RefSeq" id="WP_133957645.1">
    <property type="nucleotide sequence ID" value="NZ_SORI01000009.1"/>
</dbReference>
<evidence type="ECO:0000256" key="2">
    <source>
        <dbReference type="ARBA" id="ARBA00007613"/>
    </source>
</evidence>
<gene>
    <name evidence="9" type="ORF">C8D99_10938</name>
</gene>
<dbReference type="Pfam" id="PF02321">
    <property type="entry name" value="OEP"/>
    <property type="match status" value="1"/>
</dbReference>
<keyword evidence="3" id="KW-0813">Transport</keyword>
<keyword evidence="10" id="KW-1185">Reference proteome</keyword>
<reference evidence="9 10" key="1">
    <citation type="submission" date="2019-03" db="EMBL/GenBank/DDBJ databases">
        <title>Genomic Encyclopedia of Type Strains, Phase IV (KMG-IV): sequencing the most valuable type-strain genomes for metagenomic binning, comparative biology and taxonomic classification.</title>
        <authorList>
            <person name="Goeker M."/>
        </authorList>
    </citation>
    <scope>NUCLEOTIDE SEQUENCE [LARGE SCALE GENOMIC DNA]</scope>
    <source>
        <strain evidence="9 10">DSM 25964</strain>
    </source>
</reference>
<comment type="subcellular location">
    <subcellularLocation>
        <location evidence="1">Cell outer membrane</location>
    </subcellularLocation>
</comment>
<dbReference type="InterPro" id="IPR003423">
    <property type="entry name" value="OMP_efflux"/>
</dbReference>
<accession>A0A4R8M7D8</accession>
<dbReference type="OrthoDB" id="2210at2"/>
<evidence type="ECO:0000313" key="10">
    <source>
        <dbReference type="Proteomes" id="UP000295066"/>
    </source>
</evidence>
<keyword evidence="7" id="KW-0998">Cell outer membrane</keyword>
<evidence type="ECO:0000313" key="9">
    <source>
        <dbReference type="EMBL" id="TDY60182.1"/>
    </source>
</evidence>
<feature type="signal peptide" evidence="8">
    <location>
        <begin position="1"/>
        <end position="23"/>
    </location>
</feature>
<proteinExistence type="inferred from homology"/>
<evidence type="ECO:0000256" key="6">
    <source>
        <dbReference type="ARBA" id="ARBA00023136"/>
    </source>
</evidence>
<evidence type="ECO:0000256" key="4">
    <source>
        <dbReference type="ARBA" id="ARBA00022452"/>
    </source>
</evidence>
<dbReference type="AlphaFoldDB" id="A0A4R8M7D8"/>
<protein>
    <submittedName>
        <fullName evidence="9">Outer membrane protein TolC</fullName>
    </submittedName>
</protein>
<dbReference type="GO" id="GO:0015562">
    <property type="term" value="F:efflux transmembrane transporter activity"/>
    <property type="evidence" value="ECO:0007669"/>
    <property type="project" value="InterPro"/>
</dbReference>
<dbReference type="PANTHER" id="PTHR30026:SF21">
    <property type="entry name" value="SLR1270 PROTEIN"/>
    <property type="match status" value="1"/>
</dbReference>
<evidence type="ECO:0000256" key="8">
    <source>
        <dbReference type="SAM" id="SignalP"/>
    </source>
</evidence>
<dbReference type="PANTHER" id="PTHR30026">
    <property type="entry name" value="OUTER MEMBRANE PROTEIN TOLC"/>
    <property type="match status" value="1"/>
</dbReference>
<sequence length="416" mass="46622">MKFSMFFAALPAFLFLFPLTAFSAPLSEAQYLALVMERNNDLAAVRQEIDARLFSARAELSVQRPSLGLSAEASKWLDQERGDQQIDLSLSHRVNLSGSYGLQERELLLGVEILRNQYADAVNERLALAASAYRRAVMAALNREAMEQIVAKRRESLLITREKFDKELVSLLELLRAQSQVDDGEAFLLQARQKYEQQLVEMSALAGGVPVTPETMFPQLEKLSPAVDETKAWESRPDVASLMLSRERASVQRSLAAKGLSPFVDLSLGLRVLEDLNSSMERGGEVFVRAVLTVPLTDGGKTANKTGAAESLLKKAGYELEARRDSLKREADLVRERWGRALEIVAIRRRQAERADKELEIAEMMYREGLGSQLDLITAQEADQKSRTELINAIQELWLVLAEADRVMGRWVRQAL</sequence>
<keyword evidence="6" id="KW-0472">Membrane</keyword>
<dbReference type="GO" id="GO:0009279">
    <property type="term" value="C:cell outer membrane"/>
    <property type="evidence" value="ECO:0007669"/>
    <property type="project" value="UniProtKB-SubCell"/>
</dbReference>